<keyword evidence="5" id="KW-0479">Metal-binding</keyword>
<comment type="cofactor">
    <cofactor evidence="1">
        <name>Mg(2+)</name>
        <dbReference type="ChEBI" id="CHEBI:18420"/>
    </cofactor>
</comment>
<evidence type="ECO:0000313" key="14">
    <source>
        <dbReference type="EMBL" id="RBQ19632.1"/>
    </source>
</evidence>
<dbReference type="GO" id="GO:0006260">
    <property type="term" value="P:DNA replication"/>
    <property type="evidence" value="ECO:0007669"/>
    <property type="project" value="UniProtKB-KW"/>
</dbReference>
<dbReference type="InterPro" id="IPR015797">
    <property type="entry name" value="NUDIX_hydrolase-like_dom_sf"/>
</dbReference>
<dbReference type="InterPro" id="IPR047127">
    <property type="entry name" value="MutT-like"/>
</dbReference>
<evidence type="ECO:0000256" key="6">
    <source>
        <dbReference type="ARBA" id="ARBA00022763"/>
    </source>
</evidence>
<sequence>MVTHLQQLVDDADRDGIDKLVVGAVVHSSGRVLILRRSAGDFMGGIEELPSGGVEPGEGLLQALSRELAEEIGWCRPLTIEPGFVAGFDYTSGSGRAARQLTFAVAAPDRAVTLSGEHTGHRWIDPADVHDSDLTPESAQTIHAWARHSAGNDDVPGSSKPQRMSPEG</sequence>
<dbReference type="PANTHER" id="PTHR47707:SF1">
    <property type="entry name" value="NUDIX HYDROLASE FAMILY PROTEIN"/>
    <property type="match status" value="1"/>
</dbReference>
<keyword evidence="6" id="KW-0227">DNA damage</keyword>
<dbReference type="PROSITE" id="PS00893">
    <property type="entry name" value="NUDIX_BOX"/>
    <property type="match status" value="1"/>
</dbReference>
<dbReference type="Pfam" id="PF00293">
    <property type="entry name" value="NUDIX"/>
    <property type="match status" value="1"/>
</dbReference>
<dbReference type="Proteomes" id="UP000253303">
    <property type="component" value="Unassembled WGS sequence"/>
</dbReference>
<gene>
    <name evidence="14" type="ORF">DP939_12885</name>
</gene>
<keyword evidence="8" id="KW-0460">Magnesium</keyword>
<keyword evidence="3" id="KW-0515">Mutator protein</keyword>
<evidence type="ECO:0000256" key="9">
    <source>
        <dbReference type="ARBA" id="ARBA00023204"/>
    </source>
</evidence>
<dbReference type="GO" id="GO:0008413">
    <property type="term" value="F:8-oxo-7,8-dihydroguanosine triphosphate pyrophosphatase activity"/>
    <property type="evidence" value="ECO:0007669"/>
    <property type="project" value="TreeGrafter"/>
</dbReference>
<evidence type="ECO:0000313" key="15">
    <source>
        <dbReference type="Proteomes" id="UP000253303"/>
    </source>
</evidence>
<dbReference type="InterPro" id="IPR020084">
    <property type="entry name" value="NUDIX_hydrolase_CS"/>
</dbReference>
<evidence type="ECO:0000256" key="11">
    <source>
        <dbReference type="ARBA" id="ARBA00038905"/>
    </source>
</evidence>
<proteinExistence type="inferred from homology"/>
<comment type="caution">
    <text evidence="14">The sequence shown here is derived from an EMBL/GenBank/DDBJ whole genome shotgun (WGS) entry which is preliminary data.</text>
</comment>
<dbReference type="EC" id="3.6.1.55" evidence="11"/>
<dbReference type="Gene3D" id="3.90.79.10">
    <property type="entry name" value="Nucleoside Triphosphate Pyrophosphohydrolase"/>
    <property type="match status" value="1"/>
</dbReference>
<evidence type="ECO:0000256" key="10">
    <source>
        <dbReference type="ARBA" id="ARBA00035861"/>
    </source>
</evidence>
<accession>A0A366M2H5</accession>
<evidence type="ECO:0000256" key="5">
    <source>
        <dbReference type="ARBA" id="ARBA00022723"/>
    </source>
</evidence>
<comment type="similarity">
    <text evidence="2">Belongs to the Nudix hydrolase family.</text>
</comment>
<dbReference type="AlphaFoldDB" id="A0A366M2H5"/>
<dbReference type="SUPFAM" id="SSF55811">
    <property type="entry name" value="Nudix"/>
    <property type="match status" value="1"/>
</dbReference>
<organism evidence="14 15">
    <name type="scientific">Spongiactinospora rosea</name>
    <dbReference type="NCBI Taxonomy" id="2248750"/>
    <lineage>
        <taxon>Bacteria</taxon>
        <taxon>Bacillati</taxon>
        <taxon>Actinomycetota</taxon>
        <taxon>Actinomycetes</taxon>
        <taxon>Streptosporangiales</taxon>
        <taxon>Streptosporangiaceae</taxon>
        <taxon>Spongiactinospora</taxon>
    </lineage>
</organism>
<dbReference type="GO" id="GO:0035539">
    <property type="term" value="F:8-oxo-7,8-dihydrodeoxyguanosine triphosphate pyrophosphatase activity"/>
    <property type="evidence" value="ECO:0007669"/>
    <property type="project" value="UniProtKB-EC"/>
</dbReference>
<evidence type="ECO:0000256" key="7">
    <source>
        <dbReference type="ARBA" id="ARBA00022801"/>
    </source>
</evidence>
<reference evidence="14 15" key="1">
    <citation type="submission" date="2018-06" db="EMBL/GenBank/DDBJ databases">
        <title>Sphaerisporangium craniellae sp. nov., isolated from a marine sponge in the South China Sea.</title>
        <authorList>
            <person name="Li L."/>
        </authorList>
    </citation>
    <scope>NUCLEOTIDE SEQUENCE [LARGE SCALE GENOMIC DNA]</scope>
    <source>
        <strain evidence="14 15">LHW63015</strain>
    </source>
</reference>
<feature type="domain" description="Nudix hydrolase" evidence="13">
    <location>
        <begin position="17"/>
        <end position="148"/>
    </location>
</feature>
<dbReference type="InterPro" id="IPR000086">
    <property type="entry name" value="NUDIX_hydrolase_dom"/>
</dbReference>
<evidence type="ECO:0000256" key="4">
    <source>
        <dbReference type="ARBA" id="ARBA00022705"/>
    </source>
</evidence>
<name>A0A366M2H5_9ACTN</name>
<evidence type="ECO:0000256" key="8">
    <source>
        <dbReference type="ARBA" id="ARBA00022842"/>
    </source>
</evidence>
<dbReference type="OrthoDB" id="9804442at2"/>
<evidence type="ECO:0000256" key="1">
    <source>
        <dbReference type="ARBA" id="ARBA00001946"/>
    </source>
</evidence>
<keyword evidence="4" id="KW-0235">DNA replication</keyword>
<dbReference type="PROSITE" id="PS51462">
    <property type="entry name" value="NUDIX"/>
    <property type="match status" value="1"/>
</dbReference>
<dbReference type="PANTHER" id="PTHR47707">
    <property type="entry name" value="8-OXO-DGTP DIPHOSPHATASE"/>
    <property type="match status" value="1"/>
</dbReference>
<dbReference type="GO" id="GO:0044716">
    <property type="term" value="F:8-oxo-GDP phosphatase activity"/>
    <property type="evidence" value="ECO:0007669"/>
    <property type="project" value="TreeGrafter"/>
</dbReference>
<evidence type="ECO:0000256" key="3">
    <source>
        <dbReference type="ARBA" id="ARBA00022457"/>
    </source>
</evidence>
<dbReference type="EMBL" id="QMEY01000004">
    <property type="protein sequence ID" value="RBQ19632.1"/>
    <property type="molecule type" value="Genomic_DNA"/>
</dbReference>
<evidence type="ECO:0000256" key="2">
    <source>
        <dbReference type="ARBA" id="ARBA00005582"/>
    </source>
</evidence>
<dbReference type="GO" id="GO:0006281">
    <property type="term" value="P:DNA repair"/>
    <property type="evidence" value="ECO:0007669"/>
    <property type="project" value="UniProtKB-KW"/>
</dbReference>
<feature type="region of interest" description="Disordered" evidence="12">
    <location>
        <begin position="146"/>
        <end position="168"/>
    </location>
</feature>
<keyword evidence="7" id="KW-0378">Hydrolase</keyword>
<evidence type="ECO:0000256" key="12">
    <source>
        <dbReference type="SAM" id="MobiDB-lite"/>
    </source>
</evidence>
<evidence type="ECO:0000259" key="13">
    <source>
        <dbReference type="PROSITE" id="PS51462"/>
    </source>
</evidence>
<dbReference type="GO" id="GO:0044715">
    <property type="term" value="F:8-oxo-dGDP phosphatase activity"/>
    <property type="evidence" value="ECO:0007669"/>
    <property type="project" value="TreeGrafter"/>
</dbReference>
<comment type="catalytic activity">
    <reaction evidence="10">
        <text>8-oxo-dGTP + H2O = 8-oxo-dGMP + diphosphate + H(+)</text>
        <dbReference type="Rhea" id="RHEA:31575"/>
        <dbReference type="ChEBI" id="CHEBI:15377"/>
        <dbReference type="ChEBI" id="CHEBI:15378"/>
        <dbReference type="ChEBI" id="CHEBI:33019"/>
        <dbReference type="ChEBI" id="CHEBI:63224"/>
        <dbReference type="ChEBI" id="CHEBI:77896"/>
        <dbReference type="EC" id="3.6.1.55"/>
    </reaction>
</comment>
<dbReference type="GO" id="GO:0046872">
    <property type="term" value="F:metal ion binding"/>
    <property type="evidence" value="ECO:0007669"/>
    <property type="project" value="UniProtKB-KW"/>
</dbReference>
<keyword evidence="9" id="KW-0234">DNA repair</keyword>
<protein>
    <recommendedName>
        <fullName evidence="11">8-oxo-dGTP diphosphatase</fullName>
        <ecNumber evidence="11">3.6.1.55</ecNumber>
    </recommendedName>
</protein>
<keyword evidence="15" id="KW-1185">Reference proteome</keyword>